<keyword evidence="7" id="KW-0547">Nucleotide-binding</keyword>
<keyword evidence="5" id="KW-0963">Cytoplasm</keyword>
<keyword evidence="8" id="KW-0067">ATP-binding</keyword>
<dbReference type="EC" id="6.3.1.2" evidence="3"/>
<dbReference type="PANTHER" id="PTHR20852">
    <property type="entry name" value="GLUTAMINE SYNTHETASE"/>
    <property type="match status" value="1"/>
</dbReference>
<evidence type="ECO:0000256" key="7">
    <source>
        <dbReference type="ARBA" id="ARBA00022741"/>
    </source>
</evidence>
<comment type="similarity">
    <text evidence="2">Belongs to the glutamine synthetase family.</text>
</comment>
<keyword evidence="11" id="KW-1185">Reference proteome</keyword>
<evidence type="ECO:0000313" key="11">
    <source>
        <dbReference type="Proteomes" id="UP001488838"/>
    </source>
</evidence>
<evidence type="ECO:0000256" key="6">
    <source>
        <dbReference type="ARBA" id="ARBA00022598"/>
    </source>
</evidence>
<dbReference type="SUPFAM" id="SSF55931">
    <property type="entry name" value="Glutamine synthetase/guanido kinase"/>
    <property type="match status" value="1"/>
</dbReference>
<dbReference type="InterPro" id="IPR050292">
    <property type="entry name" value="Glutamine_Synthetase"/>
</dbReference>
<evidence type="ECO:0000256" key="4">
    <source>
        <dbReference type="ARBA" id="ARBA00021364"/>
    </source>
</evidence>
<dbReference type="GO" id="GO:0005524">
    <property type="term" value="F:ATP binding"/>
    <property type="evidence" value="ECO:0007669"/>
    <property type="project" value="UniProtKB-KW"/>
</dbReference>
<dbReference type="GO" id="GO:0006542">
    <property type="term" value="P:glutamine biosynthetic process"/>
    <property type="evidence" value="ECO:0007669"/>
    <property type="project" value="InterPro"/>
</dbReference>
<evidence type="ECO:0000256" key="1">
    <source>
        <dbReference type="ARBA" id="ARBA00004496"/>
    </source>
</evidence>
<evidence type="ECO:0000313" key="10">
    <source>
        <dbReference type="EMBL" id="KAK7811488.1"/>
    </source>
</evidence>
<comment type="caution">
    <text evidence="10">The sequence shown here is derived from an EMBL/GenBank/DDBJ whole genome shotgun (WGS) entry which is preliminary data.</text>
</comment>
<dbReference type="Proteomes" id="UP001488838">
    <property type="component" value="Unassembled WGS sequence"/>
</dbReference>
<sequence length="104" mass="11855">MHLIPVAMFLDPFCKEPNKLVFCGVFKYNQKPAETNLRHICKWIMDMASSQHPCLGMEQEYTLMGIDGHPFDWPSNGFPGPQILYYCGVGVGKAYGRNILEAHY</sequence>
<dbReference type="Gene3D" id="3.10.20.70">
    <property type="entry name" value="Glutamine synthetase, N-terminal domain"/>
    <property type="match status" value="1"/>
</dbReference>
<dbReference type="InterPro" id="IPR014746">
    <property type="entry name" value="Gln_synth/guanido_kin_cat_dom"/>
</dbReference>
<gene>
    <name evidence="10" type="ORF">U0070_008689</name>
</gene>
<dbReference type="EMBL" id="JBBHLL010000172">
    <property type="protein sequence ID" value="KAK7811488.1"/>
    <property type="molecule type" value="Genomic_DNA"/>
</dbReference>
<keyword evidence="6" id="KW-0436">Ligase</keyword>
<dbReference type="SUPFAM" id="SSF54368">
    <property type="entry name" value="Glutamine synthetase, N-terminal domain"/>
    <property type="match status" value="1"/>
</dbReference>
<dbReference type="InterPro" id="IPR036651">
    <property type="entry name" value="Gln_synt_N_sf"/>
</dbReference>
<reference evidence="10 11" key="1">
    <citation type="journal article" date="2023" name="bioRxiv">
        <title>Conserved and derived expression patterns and positive selection on dental genes reveal complex evolutionary context of ever-growing rodent molars.</title>
        <authorList>
            <person name="Calamari Z.T."/>
            <person name="Song A."/>
            <person name="Cohen E."/>
            <person name="Akter M."/>
            <person name="Roy R.D."/>
            <person name="Hallikas O."/>
            <person name="Christensen M.M."/>
            <person name="Li P."/>
            <person name="Marangoni P."/>
            <person name="Jernvall J."/>
            <person name="Klein O.D."/>
        </authorList>
    </citation>
    <scope>NUCLEOTIDE SEQUENCE [LARGE SCALE GENOMIC DNA]</scope>
    <source>
        <strain evidence="10">V071</strain>
    </source>
</reference>
<evidence type="ECO:0000256" key="2">
    <source>
        <dbReference type="ARBA" id="ARBA00009897"/>
    </source>
</evidence>
<name>A0AAW0IAP7_MYOGA</name>
<dbReference type="AlphaFoldDB" id="A0AAW0IAP7"/>
<evidence type="ECO:0000256" key="5">
    <source>
        <dbReference type="ARBA" id="ARBA00022490"/>
    </source>
</evidence>
<dbReference type="PANTHER" id="PTHR20852:SF45">
    <property type="entry name" value="GLUTAMINE SYNTHETASE"/>
    <property type="match status" value="1"/>
</dbReference>
<comment type="subcellular location">
    <subcellularLocation>
        <location evidence="1">Cytoplasm</location>
    </subcellularLocation>
</comment>
<dbReference type="GO" id="GO:0004356">
    <property type="term" value="F:glutamine synthetase activity"/>
    <property type="evidence" value="ECO:0007669"/>
    <property type="project" value="UniProtKB-EC"/>
</dbReference>
<dbReference type="GO" id="GO:0005737">
    <property type="term" value="C:cytoplasm"/>
    <property type="evidence" value="ECO:0007669"/>
    <property type="project" value="UniProtKB-SubCell"/>
</dbReference>
<protein>
    <recommendedName>
        <fullName evidence="4">Glutamine synthetase</fullName>
        <ecNumber evidence="3">6.3.1.2</ecNumber>
    </recommendedName>
    <alternativeName>
        <fullName evidence="9">Glutamate--ammonia ligase</fullName>
    </alternativeName>
</protein>
<dbReference type="Gene3D" id="3.30.590.10">
    <property type="entry name" value="Glutamine synthetase/guanido kinase, catalytic domain"/>
    <property type="match status" value="1"/>
</dbReference>
<evidence type="ECO:0000256" key="9">
    <source>
        <dbReference type="ARBA" id="ARBA00030668"/>
    </source>
</evidence>
<evidence type="ECO:0000256" key="3">
    <source>
        <dbReference type="ARBA" id="ARBA00012937"/>
    </source>
</evidence>
<organism evidence="10 11">
    <name type="scientific">Myodes glareolus</name>
    <name type="common">Bank vole</name>
    <name type="synonym">Clethrionomys glareolus</name>
    <dbReference type="NCBI Taxonomy" id="447135"/>
    <lineage>
        <taxon>Eukaryota</taxon>
        <taxon>Metazoa</taxon>
        <taxon>Chordata</taxon>
        <taxon>Craniata</taxon>
        <taxon>Vertebrata</taxon>
        <taxon>Euteleostomi</taxon>
        <taxon>Mammalia</taxon>
        <taxon>Eutheria</taxon>
        <taxon>Euarchontoglires</taxon>
        <taxon>Glires</taxon>
        <taxon>Rodentia</taxon>
        <taxon>Myomorpha</taxon>
        <taxon>Muroidea</taxon>
        <taxon>Cricetidae</taxon>
        <taxon>Arvicolinae</taxon>
        <taxon>Myodes</taxon>
    </lineage>
</organism>
<proteinExistence type="inferred from homology"/>
<dbReference type="FunFam" id="3.30.590.10:FF:000011">
    <property type="entry name" value="Glutamine synthetase"/>
    <property type="match status" value="1"/>
</dbReference>
<accession>A0AAW0IAP7</accession>
<evidence type="ECO:0000256" key="8">
    <source>
        <dbReference type="ARBA" id="ARBA00022840"/>
    </source>
</evidence>